<dbReference type="InterPro" id="IPR001314">
    <property type="entry name" value="Peptidase_S1A"/>
</dbReference>
<dbReference type="Pfam" id="PF00089">
    <property type="entry name" value="Trypsin"/>
    <property type="match status" value="1"/>
</dbReference>
<comment type="caution">
    <text evidence="10">The sequence shown here is derived from an EMBL/GenBank/DDBJ whole genome shotgun (WGS) entry which is preliminary data.</text>
</comment>
<dbReference type="Proteomes" id="UP000663842">
    <property type="component" value="Unassembled WGS sequence"/>
</dbReference>
<keyword evidence="1 6" id="KW-0645">Protease</keyword>
<evidence type="ECO:0000313" key="9">
    <source>
        <dbReference type="EMBL" id="CAF4091428.1"/>
    </source>
</evidence>
<organism evidence="10 11">
    <name type="scientific">Rotaria magnacalcarata</name>
    <dbReference type="NCBI Taxonomy" id="392030"/>
    <lineage>
        <taxon>Eukaryota</taxon>
        <taxon>Metazoa</taxon>
        <taxon>Spiralia</taxon>
        <taxon>Gnathifera</taxon>
        <taxon>Rotifera</taxon>
        <taxon>Eurotatoria</taxon>
        <taxon>Bdelloidea</taxon>
        <taxon>Philodinida</taxon>
        <taxon>Philodinidae</taxon>
        <taxon>Rotaria</taxon>
    </lineage>
</organism>
<feature type="chain" id="PRO_5035620246" description="Peptidase S1 domain-containing protein" evidence="7">
    <location>
        <begin position="24"/>
        <end position="317"/>
    </location>
</feature>
<keyword evidence="11" id="KW-1185">Reference proteome</keyword>
<evidence type="ECO:0000259" key="8">
    <source>
        <dbReference type="PROSITE" id="PS50240"/>
    </source>
</evidence>
<dbReference type="PROSITE" id="PS50240">
    <property type="entry name" value="TRYPSIN_DOM"/>
    <property type="match status" value="1"/>
</dbReference>
<keyword evidence="4 6" id="KW-0720">Serine protease</keyword>
<gene>
    <name evidence="10" type="ORF">OVN521_LOCUS24233</name>
    <name evidence="9" type="ORF">UXM345_LOCUS21696</name>
</gene>
<evidence type="ECO:0000256" key="7">
    <source>
        <dbReference type="SAM" id="SignalP"/>
    </source>
</evidence>
<dbReference type="SMART" id="SM00020">
    <property type="entry name" value="Tryp_SPc"/>
    <property type="match status" value="1"/>
</dbReference>
<reference evidence="10" key="1">
    <citation type="submission" date="2021-02" db="EMBL/GenBank/DDBJ databases">
        <authorList>
            <person name="Nowell W R."/>
        </authorList>
    </citation>
    <scope>NUCLEOTIDE SEQUENCE</scope>
</reference>
<dbReference type="PRINTS" id="PR00722">
    <property type="entry name" value="CHYMOTRYPSIN"/>
</dbReference>
<proteinExistence type="predicted"/>
<dbReference type="PROSITE" id="PS00134">
    <property type="entry name" value="TRYPSIN_HIS"/>
    <property type="match status" value="1"/>
</dbReference>
<feature type="domain" description="Peptidase S1" evidence="8">
    <location>
        <begin position="46"/>
        <end position="295"/>
    </location>
</feature>
<dbReference type="GO" id="GO:0004252">
    <property type="term" value="F:serine-type endopeptidase activity"/>
    <property type="evidence" value="ECO:0007669"/>
    <property type="project" value="InterPro"/>
</dbReference>
<dbReference type="SUPFAM" id="SSF50494">
    <property type="entry name" value="Trypsin-like serine proteases"/>
    <property type="match status" value="1"/>
</dbReference>
<evidence type="ECO:0000313" key="11">
    <source>
        <dbReference type="Proteomes" id="UP000663866"/>
    </source>
</evidence>
<dbReference type="AlphaFoldDB" id="A0A819YVP7"/>
<keyword evidence="2 7" id="KW-0732">Signal</keyword>
<name>A0A819YVP7_9BILA</name>
<keyword evidence="3 6" id="KW-0378">Hydrolase</keyword>
<accession>A0A819YVP7</accession>
<dbReference type="EMBL" id="CAJOBF010003441">
    <property type="protein sequence ID" value="CAF4091428.1"/>
    <property type="molecule type" value="Genomic_DNA"/>
</dbReference>
<dbReference type="InterPro" id="IPR009003">
    <property type="entry name" value="Peptidase_S1_PA"/>
</dbReference>
<evidence type="ECO:0000256" key="1">
    <source>
        <dbReference type="ARBA" id="ARBA00022670"/>
    </source>
</evidence>
<dbReference type="Gene3D" id="2.40.10.10">
    <property type="entry name" value="Trypsin-like serine proteases"/>
    <property type="match status" value="2"/>
</dbReference>
<evidence type="ECO:0000313" key="10">
    <source>
        <dbReference type="EMBL" id="CAF4162767.1"/>
    </source>
</evidence>
<dbReference type="InterPro" id="IPR033116">
    <property type="entry name" value="TRYPSIN_SER"/>
</dbReference>
<dbReference type="PANTHER" id="PTHR24252">
    <property type="entry name" value="ACROSIN-RELATED"/>
    <property type="match status" value="1"/>
</dbReference>
<dbReference type="GO" id="GO:0006508">
    <property type="term" value="P:proteolysis"/>
    <property type="evidence" value="ECO:0007669"/>
    <property type="project" value="UniProtKB-KW"/>
</dbReference>
<dbReference type="PANTHER" id="PTHR24252:SF7">
    <property type="entry name" value="HYALIN"/>
    <property type="match status" value="1"/>
</dbReference>
<evidence type="ECO:0000256" key="2">
    <source>
        <dbReference type="ARBA" id="ARBA00022729"/>
    </source>
</evidence>
<dbReference type="Proteomes" id="UP000663866">
    <property type="component" value="Unassembled WGS sequence"/>
</dbReference>
<dbReference type="InterPro" id="IPR001254">
    <property type="entry name" value="Trypsin_dom"/>
</dbReference>
<evidence type="ECO:0000256" key="3">
    <source>
        <dbReference type="ARBA" id="ARBA00022801"/>
    </source>
</evidence>
<protein>
    <recommendedName>
        <fullName evidence="8">Peptidase S1 domain-containing protein</fullName>
    </recommendedName>
</protein>
<dbReference type="PROSITE" id="PS00135">
    <property type="entry name" value="TRYPSIN_SER"/>
    <property type="match status" value="1"/>
</dbReference>
<sequence>MIHGVLYATSIFFFELSLKLVSSTTYTCLSSASCGCSRNSAVLTKIVGGEPASSQTWGWAASIRYSASGSHFCGGSIISNSHILTAAHCTQPLKSASSIRVYVGSISLSSTVQIRDVSKIYNHPSYSKLTYLNDIAILKLSTPLNIGQAGVDLVCLPNVSRAILASEEYPNAGINWNNYNLQLIAIGWGAQTEHSQTASSTLRQVSVQSIASTSTYCRNVNLYDSSKRFCAGVMPTGGKDTCQGDSGGPLLMFTSSNIWEQVGITSVGYGCGRPNYPGIYTRVAAYQSWINATMNHAHREFMISCRMFILVILLIFL</sequence>
<dbReference type="FunFam" id="2.40.10.10:FF:000120">
    <property type="entry name" value="Putative serine protease"/>
    <property type="match status" value="1"/>
</dbReference>
<evidence type="ECO:0000256" key="5">
    <source>
        <dbReference type="ARBA" id="ARBA00023157"/>
    </source>
</evidence>
<evidence type="ECO:0000256" key="6">
    <source>
        <dbReference type="RuleBase" id="RU363034"/>
    </source>
</evidence>
<dbReference type="InterPro" id="IPR018114">
    <property type="entry name" value="TRYPSIN_HIS"/>
</dbReference>
<evidence type="ECO:0000256" key="4">
    <source>
        <dbReference type="ARBA" id="ARBA00022825"/>
    </source>
</evidence>
<dbReference type="CDD" id="cd00190">
    <property type="entry name" value="Tryp_SPc"/>
    <property type="match status" value="1"/>
</dbReference>
<dbReference type="EMBL" id="CAJOBG010005707">
    <property type="protein sequence ID" value="CAF4162767.1"/>
    <property type="molecule type" value="Genomic_DNA"/>
</dbReference>
<keyword evidence="5" id="KW-1015">Disulfide bond</keyword>
<feature type="signal peptide" evidence="7">
    <location>
        <begin position="1"/>
        <end position="23"/>
    </location>
</feature>
<dbReference type="InterPro" id="IPR043504">
    <property type="entry name" value="Peptidase_S1_PA_chymotrypsin"/>
</dbReference>